<dbReference type="GO" id="GO:0016491">
    <property type="term" value="F:oxidoreductase activity"/>
    <property type="evidence" value="ECO:0007669"/>
    <property type="project" value="UniProtKB-KW"/>
</dbReference>
<dbReference type="SUPFAM" id="SSF51735">
    <property type="entry name" value="NAD(P)-binding Rossmann-fold domains"/>
    <property type="match status" value="1"/>
</dbReference>
<evidence type="ECO:0000313" key="3">
    <source>
        <dbReference type="EMBL" id="GGH84644.1"/>
    </source>
</evidence>
<keyword evidence="4" id="KW-1185">Reference proteome</keyword>
<dbReference type="InterPro" id="IPR000683">
    <property type="entry name" value="Gfo/Idh/MocA-like_OxRdtase_N"/>
</dbReference>
<sequence length="350" mass="39314">MQDKMKVAIVGAGGVSESHVDGWKQCAHAEVVAVVDINEEQAKQKANKWGIKGDQVYQSLDALVRNNRPDLVDICTPEHIHKLMAIQAIELGLSVFSEKIMAANLQDGFEMMSAAKRTGNWAGINYNYHYYPCFSLLKDITSADKHGRIREVYVQSHSFCFHHVLETLLWIFGVPTSISADGTERHWPQHLVETFKVADHLIYIPSESLSARLSYENGLNIHINASLYQSLNHLPFGYTCVFDSGEVLQATGLDWERNMVGKVSWLPEGDNLIDVSQYQERSNIIGFRASIKTVAQHFMSGKRAPSNWEDGWNVMVVDHAIYLAGLNKTNINVTELKSDLERTMGNVIHG</sequence>
<dbReference type="Gene3D" id="3.30.360.10">
    <property type="entry name" value="Dihydrodipicolinate Reductase, domain 2"/>
    <property type="match status" value="2"/>
</dbReference>
<dbReference type="EMBL" id="BMFV01000022">
    <property type="protein sequence ID" value="GGH84644.1"/>
    <property type="molecule type" value="Genomic_DNA"/>
</dbReference>
<dbReference type="InterPro" id="IPR050463">
    <property type="entry name" value="Gfo/Idh/MocA_oxidrdct_glycsds"/>
</dbReference>
<accession>A0A8J3EN04</accession>
<reference evidence="3" key="2">
    <citation type="submission" date="2020-09" db="EMBL/GenBank/DDBJ databases">
        <authorList>
            <person name="Sun Q."/>
            <person name="Zhou Y."/>
        </authorList>
    </citation>
    <scope>NUCLEOTIDE SEQUENCE</scope>
    <source>
        <strain evidence="3">CGMCC 1.12777</strain>
    </source>
</reference>
<dbReference type="AlphaFoldDB" id="A0A8J3EN04"/>
<comment type="caution">
    <text evidence="3">The sequence shown here is derived from an EMBL/GenBank/DDBJ whole genome shotgun (WGS) entry which is preliminary data.</text>
</comment>
<dbReference type="RefSeq" id="WP_188498019.1">
    <property type="nucleotide sequence ID" value="NZ_BMFV01000022.1"/>
</dbReference>
<dbReference type="Pfam" id="PF01408">
    <property type="entry name" value="GFO_IDH_MocA"/>
    <property type="match status" value="1"/>
</dbReference>
<name>A0A8J3EN04_9BACL</name>
<organism evidence="3 4">
    <name type="scientific">Pullulanibacillus pueri</name>
    <dbReference type="NCBI Taxonomy" id="1437324"/>
    <lineage>
        <taxon>Bacteria</taxon>
        <taxon>Bacillati</taxon>
        <taxon>Bacillota</taxon>
        <taxon>Bacilli</taxon>
        <taxon>Bacillales</taxon>
        <taxon>Sporolactobacillaceae</taxon>
        <taxon>Pullulanibacillus</taxon>
    </lineage>
</organism>
<evidence type="ECO:0000259" key="2">
    <source>
        <dbReference type="Pfam" id="PF01408"/>
    </source>
</evidence>
<reference evidence="3" key="1">
    <citation type="journal article" date="2014" name="Int. J. Syst. Evol. Microbiol.">
        <title>Complete genome sequence of Corynebacterium casei LMG S-19264T (=DSM 44701T), isolated from a smear-ripened cheese.</title>
        <authorList>
            <consortium name="US DOE Joint Genome Institute (JGI-PGF)"/>
            <person name="Walter F."/>
            <person name="Albersmeier A."/>
            <person name="Kalinowski J."/>
            <person name="Ruckert C."/>
        </authorList>
    </citation>
    <scope>NUCLEOTIDE SEQUENCE</scope>
    <source>
        <strain evidence="3">CGMCC 1.12777</strain>
    </source>
</reference>
<dbReference type="GO" id="GO:0000166">
    <property type="term" value="F:nucleotide binding"/>
    <property type="evidence" value="ECO:0007669"/>
    <property type="project" value="InterPro"/>
</dbReference>
<dbReference type="InterPro" id="IPR036291">
    <property type="entry name" value="NAD(P)-bd_dom_sf"/>
</dbReference>
<evidence type="ECO:0000256" key="1">
    <source>
        <dbReference type="ARBA" id="ARBA00023002"/>
    </source>
</evidence>
<keyword evidence="1" id="KW-0560">Oxidoreductase</keyword>
<proteinExistence type="predicted"/>
<gene>
    <name evidence="3" type="ORF">GCM10007096_28200</name>
</gene>
<dbReference type="Proteomes" id="UP000656813">
    <property type="component" value="Unassembled WGS sequence"/>
</dbReference>
<protein>
    <recommendedName>
        <fullName evidence="2">Gfo/Idh/MocA-like oxidoreductase N-terminal domain-containing protein</fullName>
    </recommendedName>
</protein>
<dbReference type="PANTHER" id="PTHR43818:SF11">
    <property type="entry name" value="BCDNA.GH03377"/>
    <property type="match status" value="1"/>
</dbReference>
<evidence type="ECO:0000313" key="4">
    <source>
        <dbReference type="Proteomes" id="UP000656813"/>
    </source>
</evidence>
<feature type="domain" description="Gfo/Idh/MocA-like oxidoreductase N-terminal" evidence="2">
    <location>
        <begin position="5"/>
        <end position="125"/>
    </location>
</feature>
<dbReference type="Gene3D" id="3.40.50.720">
    <property type="entry name" value="NAD(P)-binding Rossmann-like Domain"/>
    <property type="match status" value="1"/>
</dbReference>
<dbReference type="PANTHER" id="PTHR43818">
    <property type="entry name" value="BCDNA.GH03377"/>
    <property type="match status" value="1"/>
</dbReference>